<dbReference type="AlphaFoldDB" id="A0AAX4P0Q5"/>
<feature type="region of interest" description="Disordered" evidence="1">
    <location>
        <begin position="1"/>
        <end position="29"/>
    </location>
</feature>
<keyword evidence="4" id="KW-1185">Reference proteome</keyword>
<proteinExistence type="predicted"/>
<dbReference type="Gene3D" id="1.10.510.10">
    <property type="entry name" value="Transferase(Phosphotransferase) domain 1"/>
    <property type="match status" value="1"/>
</dbReference>
<dbReference type="PANTHER" id="PTHR36796">
    <property type="entry name" value="PROTEIN KINASE SUPERFAMILY PROTEIN"/>
    <property type="match status" value="1"/>
</dbReference>
<name>A0AAX4P0Q5_9CHLO</name>
<dbReference type="GO" id="GO:0009507">
    <property type="term" value="C:chloroplast"/>
    <property type="evidence" value="ECO:0007669"/>
    <property type="project" value="TreeGrafter"/>
</dbReference>
<dbReference type="PROSITE" id="PS50011">
    <property type="entry name" value="PROTEIN_KINASE_DOM"/>
    <property type="match status" value="1"/>
</dbReference>
<accession>A0AAX4P0Q5</accession>
<sequence length="414" mass="45284">MATVARATAVARPGPSRVPSRGPVRRSTPARCRATGDLRAFVAHDFVSGSLKQVAELSLRRVEEPLPGLAEGPEDPKAVPEATVRIYNGELEDGREVCLKQYPRIFSELARNEIFGHSAVQAASKCAHVCELLGTYKGTLGETWLVFSSECIYPASYWAERARAIGEQRQARNWTLLNLVDPQLDLNRRTAFLNSMVGQALKGLAELHAQNILHQNVTPDCFLLSTTDERGGGQTLKAKLRELSLCVSVTEASLRGGGTLAELWEAGAEGRGGPAGARREHEEDLWRRAERGGCSTFVQKRNFGIAEDVQQMGLSILFLVLRSFAGQESELDFDTVRRYACVTFKGEVSTELRDFVLADTEFADAVAYLDGLGSGPGADGDTAVDLDGWGLLEAMVDPDWRRRPTAEACLTLFR</sequence>
<reference evidence="3 4" key="1">
    <citation type="submission" date="2024-03" db="EMBL/GenBank/DDBJ databases">
        <title>Complete genome sequence of the green alga Chloropicon roscoffensis RCC1871.</title>
        <authorList>
            <person name="Lemieux C."/>
            <person name="Pombert J.-F."/>
            <person name="Otis C."/>
            <person name="Turmel M."/>
        </authorList>
    </citation>
    <scope>NUCLEOTIDE SEQUENCE [LARGE SCALE GENOMIC DNA]</scope>
    <source>
        <strain evidence="3 4">RCC1871</strain>
    </source>
</reference>
<dbReference type="Proteomes" id="UP001472866">
    <property type="component" value="Chromosome 02"/>
</dbReference>
<evidence type="ECO:0000313" key="4">
    <source>
        <dbReference type="Proteomes" id="UP001472866"/>
    </source>
</evidence>
<dbReference type="InterPro" id="IPR000719">
    <property type="entry name" value="Prot_kinase_dom"/>
</dbReference>
<keyword evidence="3" id="KW-0418">Kinase</keyword>
<dbReference type="InterPro" id="IPR011009">
    <property type="entry name" value="Kinase-like_dom_sf"/>
</dbReference>
<evidence type="ECO:0000313" key="3">
    <source>
        <dbReference type="EMBL" id="WZN59688.1"/>
    </source>
</evidence>
<dbReference type="SUPFAM" id="SSF56112">
    <property type="entry name" value="Protein kinase-like (PK-like)"/>
    <property type="match status" value="1"/>
</dbReference>
<dbReference type="PANTHER" id="PTHR36796:SF1">
    <property type="entry name" value="PROTEIN KINASE SUPERFAMILY PROTEIN"/>
    <property type="match status" value="1"/>
</dbReference>
<protein>
    <submittedName>
        <fullName evidence="3">Protein kinase domain-containing protein</fullName>
    </submittedName>
</protein>
<keyword evidence="3" id="KW-0808">Transferase</keyword>
<dbReference type="EMBL" id="CP151502">
    <property type="protein sequence ID" value="WZN59688.1"/>
    <property type="molecule type" value="Genomic_DNA"/>
</dbReference>
<evidence type="ECO:0000259" key="2">
    <source>
        <dbReference type="PROSITE" id="PS50011"/>
    </source>
</evidence>
<dbReference type="GO" id="GO:0005524">
    <property type="term" value="F:ATP binding"/>
    <property type="evidence" value="ECO:0007669"/>
    <property type="project" value="InterPro"/>
</dbReference>
<gene>
    <name evidence="3" type="ORF">HKI87_02g12140</name>
</gene>
<organism evidence="3 4">
    <name type="scientific">Chloropicon roscoffensis</name>
    <dbReference type="NCBI Taxonomy" id="1461544"/>
    <lineage>
        <taxon>Eukaryota</taxon>
        <taxon>Viridiplantae</taxon>
        <taxon>Chlorophyta</taxon>
        <taxon>Chloropicophyceae</taxon>
        <taxon>Chloropicales</taxon>
        <taxon>Chloropicaceae</taxon>
        <taxon>Chloropicon</taxon>
    </lineage>
</organism>
<dbReference type="GO" id="GO:0004672">
    <property type="term" value="F:protein kinase activity"/>
    <property type="evidence" value="ECO:0007669"/>
    <property type="project" value="InterPro"/>
</dbReference>
<evidence type="ECO:0000256" key="1">
    <source>
        <dbReference type="SAM" id="MobiDB-lite"/>
    </source>
</evidence>
<feature type="compositionally biased region" description="Low complexity" evidence="1">
    <location>
        <begin position="1"/>
        <end position="27"/>
    </location>
</feature>
<feature type="domain" description="Protein kinase" evidence="2">
    <location>
        <begin position="40"/>
        <end position="414"/>
    </location>
</feature>